<evidence type="ECO:0000256" key="3">
    <source>
        <dbReference type="SAM" id="Coils"/>
    </source>
</evidence>
<dbReference type="InterPro" id="IPR027417">
    <property type="entry name" value="P-loop_NTPase"/>
</dbReference>
<dbReference type="InterPro" id="IPR019734">
    <property type="entry name" value="TPR_rpt"/>
</dbReference>
<evidence type="ECO:0000313" key="4">
    <source>
        <dbReference type="EMBL" id="CAG36835.1"/>
    </source>
</evidence>
<feature type="repeat" description="TPR" evidence="2">
    <location>
        <begin position="373"/>
        <end position="406"/>
    </location>
</feature>
<name>Q6ALE0_DESPS</name>
<dbReference type="Pfam" id="PF14559">
    <property type="entry name" value="TPR_19"/>
    <property type="match status" value="1"/>
</dbReference>
<proteinExistence type="predicted"/>
<dbReference type="Gene3D" id="3.40.50.300">
    <property type="entry name" value="P-loop containing nucleotide triphosphate hydrolases"/>
    <property type="match status" value="1"/>
</dbReference>
<evidence type="ECO:0000256" key="1">
    <source>
        <dbReference type="ARBA" id="ARBA00022679"/>
    </source>
</evidence>
<dbReference type="EMBL" id="CR522870">
    <property type="protein sequence ID" value="CAG36835.1"/>
    <property type="molecule type" value="Genomic_DNA"/>
</dbReference>
<keyword evidence="5" id="KW-1185">Reference proteome</keyword>
<feature type="coiled-coil region" evidence="3">
    <location>
        <begin position="302"/>
        <end position="354"/>
    </location>
</feature>
<keyword evidence="2" id="KW-0802">TPR repeat</keyword>
<dbReference type="PANTHER" id="PTHR12788:SF10">
    <property type="entry name" value="PROTEIN-TYROSINE SULFOTRANSFERASE"/>
    <property type="match status" value="1"/>
</dbReference>
<keyword evidence="3" id="KW-0175">Coiled coil</keyword>
<dbReference type="RefSeq" id="WP_011189347.1">
    <property type="nucleotide sequence ID" value="NC_006138.1"/>
</dbReference>
<evidence type="ECO:0000313" key="5">
    <source>
        <dbReference type="Proteomes" id="UP000000602"/>
    </source>
</evidence>
<dbReference type="PANTHER" id="PTHR12788">
    <property type="entry name" value="PROTEIN-TYROSINE SULFOTRANSFERASE 2"/>
    <property type="match status" value="1"/>
</dbReference>
<keyword evidence="1" id="KW-0808">Transferase</keyword>
<dbReference type="SUPFAM" id="SSF48452">
    <property type="entry name" value="TPR-like"/>
    <property type="match status" value="3"/>
</dbReference>
<dbReference type="PROSITE" id="PS50005">
    <property type="entry name" value="TPR"/>
    <property type="match status" value="1"/>
</dbReference>
<dbReference type="KEGG" id="dps:DP2106"/>
<dbReference type="Gene3D" id="1.25.40.10">
    <property type="entry name" value="Tetratricopeptide repeat domain"/>
    <property type="match status" value="3"/>
</dbReference>
<dbReference type="InterPro" id="IPR026634">
    <property type="entry name" value="TPST-like"/>
</dbReference>
<accession>Q6ALE0</accession>
<dbReference type="Proteomes" id="UP000000602">
    <property type="component" value="Chromosome"/>
</dbReference>
<protein>
    <submittedName>
        <fullName evidence="4">Uncharacterized protein</fullName>
    </submittedName>
</protein>
<sequence length="889" mass="100769">MNYIDILRQLADQQQFTLLHLNAQRYLQESADVQALPLLALALAHLGERSEAEAVLAQIEACLADLDLDARVDLAAVYCLLWRSAEAVALLEAALAMSDDHSLALARLAWCRMQEGNRAEACILYRRSAELMPDRLPVWSALARLYLEAGDYPPAQQALEMAIGRFELLAANLPEVVAATFMAQFRGLQLEIWLSTDALAQADAWLAERRQTLPEEEWTQLILGYSTLLAGQERHAEAEESLGNALKHYPQNLALISQLAELTQLQGRTIQTVQLLRRAIRLAKDQDKPEVGLWVRLSAACLQQMEDQAGKAAERAVELAEAMVETEAVPLQMIRQLRLQAKNARAQVESQAQHFDEAETLFREILEENPWFVPALQGLGQQQMQRGNLDEAVALFERIKEIDPARGYSALINARRFPDDDDSLRRMEKVARQPSLEGPVRSGLLLQLASAWEKRKEFDRAFALAVEANDSSKKRLRYDPRAHRNQCARIRAGFSRSLYEHRPASGLDSTLPVYVLGMPRSGTTLVEQILAGHSQIFGAGELGVIPQVVQGLNRWERHVGSGRHYPDAVDDLTPHARAGIANNVLKELREYAPEARHVVDKLPHNFENIGLIKFLFPQAKIISVRRDPRDIAISNYFTDYQAKHGGMGFAYDLTSIGEQLADHNLLMHHWHQIFPGEILEINYEDVVDDLEGSARRMLDYIGVEWEPSVLKFNELERTVKTASVWQVRQPIYKTSKARWMRYQDHLAPLIQGTNAKICPDPIGDMITLPLPGFLTDGVELYRQDDLDGAELSFKKMLHHNPEHAACNYMVGLVYCRKGHVGEASPLLEKALEKAPWHREWRENLERAYRLVGDQDKLLELQNRYLKKDKTGDWSDDETLADFEMLFKQN</sequence>
<dbReference type="OrthoDB" id="251285at2"/>
<dbReference type="eggNOG" id="COG0457">
    <property type="taxonomic scope" value="Bacteria"/>
</dbReference>
<dbReference type="GO" id="GO:0008476">
    <property type="term" value="F:protein-tyrosine sulfotransferase activity"/>
    <property type="evidence" value="ECO:0007669"/>
    <property type="project" value="InterPro"/>
</dbReference>
<organism evidence="4 5">
    <name type="scientific">Desulfotalea psychrophila (strain LSv54 / DSM 12343)</name>
    <dbReference type="NCBI Taxonomy" id="177439"/>
    <lineage>
        <taxon>Bacteria</taxon>
        <taxon>Pseudomonadati</taxon>
        <taxon>Thermodesulfobacteriota</taxon>
        <taxon>Desulfobulbia</taxon>
        <taxon>Desulfobulbales</taxon>
        <taxon>Desulfocapsaceae</taxon>
        <taxon>Desulfotalea</taxon>
    </lineage>
</organism>
<dbReference type="STRING" id="177439.DP2106"/>
<reference evidence="5" key="1">
    <citation type="journal article" date="2004" name="Environ. Microbiol.">
        <title>The genome of Desulfotalea psychrophila, a sulfate-reducing bacterium from permanently cold Arctic sediments.</title>
        <authorList>
            <person name="Rabus R."/>
            <person name="Ruepp A."/>
            <person name="Frickey T."/>
            <person name="Rattei T."/>
            <person name="Fartmann B."/>
            <person name="Stark M."/>
            <person name="Bauer M."/>
            <person name="Zibat A."/>
            <person name="Lombardot T."/>
            <person name="Becker I."/>
            <person name="Amann J."/>
            <person name="Gellner K."/>
            <person name="Teeling H."/>
            <person name="Leuschner W.D."/>
            <person name="Gloeckner F.-O."/>
            <person name="Lupas A.N."/>
            <person name="Amann R."/>
            <person name="Klenk H.-P."/>
        </authorList>
    </citation>
    <scope>NUCLEOTIDE SEQUENCE [LARGE SCALE GENOMIC DNA]</scope>
    <source>
        <strain evidence="5">DSM 12343 / LSv54</strain>
    </source>
</reference>
<evidence type="ECO:0000256" key="2">
    <source>
        <dbReference type="PROSITE-ProRule" id="PRU00339"/>
    </source>
</evidence>
<gene>
    <name evidence="4" type="ordered locus">DP2106</name>
</gene>
<dbReference type="HOGENOM" id="CLU_327519_0_0_7"/>
<dbReference type="SMART" id="SM00028">
    <property type="entry name" value="TPR"/>
    <property type="match status" value="9"/>
</dbReference>
<dbReference type="SUPFAM" id="SSF52540">
    <property type="entry name" value="P-loop containing nucleoside triphosphate hydrolases"/>
    <property type="match status" value="1"/>
</dbReference>
<dbReference type="Pfam" id="PF13469">
    <property type="entry name" value="Sulfotransfer_3"/>
    <property type="match status" value="1"/>
</dbReference>
<dbReference type="InterPro" id="IPR011990">
    <property type="entry name" value="TPR-like_helical_dom_sf"/>
</dbReference>
<dbReference type="AlphaFoldDB" id="Q6ALE0"/>